<dbReference type="Gene3D" id="3.30.300.30">
    <property type="match status" value="1"/>
</dbReference>
<dbReference type="PROSITE" id="PS50075">
    <property type="entry name" value="CARRIER"/>
    <property type="match status" value="1"/>
</dbReference>
<dbReference type="OrthoDB" id="3633556at2759"/>
<dbReference type="KEGG" id="sapo:SAPIO_CDS8312"/>
<keyword evidence="1" id="KW-1133">Transmembrane helix</keyword>
<name>A0A084FZC5_PSEDA</name>
<dbReference type="SUPFAM" id="SSF56801">
    <property type="entry name" value="Acetyl-CoA synthetase-like"/>
    <property type="match status" value="1"/>
</dbReference>
<dbReference type="Proteomes" id="UP000028545">
    <property type="component" value="Unassembled WGS sequence"/>
</dbReference>
<sequence>MVSIPHTELAAAIAELPNSVDNDTKSTSQFKTVLDAVNRDPSGLLTSLSALSVNSEKGLALLSLLLSETRGKLPVLDLLRCYGQIRKGMPEPVKAGRVPQVTQKLEEVVKAIHDSYECLSDLIEESNRPVLFSPEGSPAVTHTALKKSIREFRLPLQKGDDKSPVVAVAIPNGSLLAATCVSVTAHFAAAPINPSVGAEQFRADVEQVRAKCILTTPEVAERLGLGDGWVSERNIEVFYADFTSSQTLGITKQDGTPISAESQHFQPNKGSDICLMLFTSGTSGTKKIVPLTMHLVIFGAMLVIDSWGLSSSDICLNMMPLFHIGGLLRNIFASVLSGGATICCPAFDPGLFWTMVEKLSPTWYYASPTMHSVILSSAPENHDSRFRLICNAAGGLLPSLALRLRDVFKCTVLPSYGMTECMPISTPPLTYQLDRTGTSGIATGPDLSVLDGNDRPLPPLSVGRVCVRGEPVSYGYLRDDNILDKSAFTKDGWFDTGDMGYMDSDGYLYITGRNKEVINRGGEIISPFEVENAIVGAAKQPDSPIYGRVTEALAFSVQHDILQEVVGIVLVTPHGKPRVDLKILQEALKSALQQAKWPSIVIYMDGLPKRNNKVLRIKLAERLSLPTFTDDTPYHDRHWEAVCPADETDLSVKIEASKCPVKEIPVTLALKDSLPECARLDVYVRTNSQQGWLEVVVAPEDTGPIENLSIIRSEMEKNWLDKVAEKIDNYLVPRRIHWLSQPLPRAAEDPALVDVSALEIILHEMQQKDANQLLHTTEGRVITKFAEIIQCDLSLVKPDLDFFSIGGDSLKAGKLMTGLRSEFNVTVPISIIFSDGTPRVIAKYIDECRSRTPSITSGKGEKLPGCEKTHSSTRPWLMLLQLLPMVVIYPFRRALQWTLFMVALSYTQPWRTNNWMMGRLFNLTVSILFGQVVLRLVIPWLGILSKWILIGRYKEGLYPMWGQYHTRWWLVQKIVDICGPGCFSWSGYTRILYYRLLGAKIGKNVTLSKVRMGEWDLVKIGDNAVLEGCICRPFGAERNTSMYLGRIVVGKNATVGVASIIAPGTEIPDNTCVGPNSSSWELEDASEENRNILSSKRPKAHWILVLLFTIPLQILSWLLALLPWIAGLLGLVITSPAHSENALYEIIVWFSEAERVGFHYLALVLRAALSPFVAFGVAVSVKWVLDILFGELRPGTAKGRSQISIWRAELMRTLMPPASLHDMTEMMGQHYEGTSIAVRLLGGKVGQRVYWPGTGPAVGDYHLINVGDDVVFGSRSHMITSDGTGSEPIIIGNNAMIADRVCLLPGVSIGDGTTMGSGSLTRRDQTYSPGGTYVGSKGGDAVCLTLTRPNSVADFLKSSEKSASAKSSPRTSIHEVKESEDTEASPFGRAFYFKKAPYRVWSPFTIFCYSSFLTVITRFYWNVPSITSIQFTNLLFREAPNVVGMKLQFHWADPFILLGWTTAFVAALTTIQAIVALLAVIASKWILLGRRRPGNYDWDKSSYCQRWQLFLAIERLRRTCYRGSGILGMLTGTHWIVMYYRALGAKIGKDCALFANGSPSLYFTEPDLLTLGNRVVVDDASLVGHINTRGKFDLNKLSVGNRCVLRTGSRLLSGAHMLDDACLMEHTLVMGGDVVGEGETLQGWPAGVFNGRRVKGF</sequence>
<dbReference type="HOGENOM" id="CLU_003997_0_0_1"/>
<dbReference type="InterPro" id="IPR009081">
    <property type="entry name" value="PP-bd_ACP"/>
</dbReference>
<reference evidence="3 4" key="1">
    <citation type="journal article" date="2014" name="Genome Announc.">
        <title>Draft genome sequence of the pathogenic fungus Scedosporium apiospermum.</title>
        <authorList>
            <person name="Vandeputte P."/>
            <person name="Ghamrawi S."/>
            <person name="Rechenmann M."/>
            <person name="Iltis A."/>
            <person name="Giraud S."/>
            <person name="Fleury M."/>
            <person name="Thornton C."/>
            <person name="Delhaes L."/>
            <person name="Meyer W."/>
            <person name="Papon N."/>
            <person name="Bouchara J.P."/>
        </authorList>
    </citation>
    <scope>NUCLEOTIDE SEQUENCE [LARGE SCALE GENOMIC DNA]</scope>
    <source>
        <strain evidence="3 4">IHEM 14462</strain>
    </source>
</reference>
<dbReference type="InterPro" id="IPR045851">
    <property type="entry name" value="AMP-bd_C_sf"/>
</dbReference>
<evidence type="ECO:0000313" key="4">
    <source>
        <dbReference type="Proteomes" id="UP000028545"/>
    </source>
</evidence>
<evidence type="ECO:0000256" key="1">
    <source>
        <dbReference type="SAM" id="Phobius"/>
    </source>
</evidence>
<organism evidence="3 4">
    <name type="scientific">Pseudallescheria apiosperma</name>
    <name type="common">Scedosporium apiospermum</name>
    <dbReference type="NCBI Taxonomy" id="563466"/>
    <lineage>
        <taxon>Eukaryota</taxon>
        <taxon>Fungi</taxon>
        <taxon>Dikarya</taxon>
        <taxon>Ascomycota</taxon>
        <taxon>Pezizomycotina</taxon>
        <taxon>Sordariomycetes</taxon>
        <taxon>Hypocreomycetidae</taxon>
        <taxon>Microascales</taxon>
        <taxon>Microascaceae</taxon>
        <taxon>Scedosporium</taxon>
    </lineage>
</organism>
<keyword evidence="4" id="KW-1185">Reference proteome</keyword>
<protein>
    <recommendedName>
        <fullName evidence="2">Carrier domain-containing protein</fullName>
    </recommendedName>
</protein>
<dbReference type="Pfam" id="PF00501">
    <property type="entry name" value="AMP-binding"/>
    <property type="match status" value="1"/>
</dbReference>
<accession>A0A084FZC5</accession>
<keyword evidence="1" id="KW-0472">Membrane</keyword>
<keyword evidence="1" id="KW-0812">Transmembrane</keyword>
<dbReference type="InterPro" id="IPR000873">
    <property type="entry name" value="AMP-dep_synth/lig_dom"/>
</dbReference>
<dbReference type="EMBL" id="JOWA01000121">
    <property type="protein sequence ID" value="KEZ40437.1"/>
    <property type="molecule type" value="Genomic_DNA"/>
</dbReference>
<dbReference type="PANTHER" id="PTHR43201:SF10">
    <property type="entry name" value="CARRIER DOMAIN-CONTAINING PROTEIN"/>
    <property type="match status" value="1"/>
</dbReference>
<feature type="domain" description="Carrier" evidence="2">
    <location>
        <begin position="772"/>
        <end position="849"/>
    </location>
</feature>
<dbReference type="VEuPathDB" id="FungiDB:SAPIO_CDS8312"/>
<dbReference type="Pfam" id="PF00550">
    <property type="entry name" value="PP-binding"/>
    <property type="match status" value="1"/>
</dbReference>
<dbReference type="RefSeq" id="XP_016640236.1">
    <property type="nucleotide sequence ID" value="XM_016789973.1"/>
</dbReference>
<dbReference type="GeneID" id="27727384"/>
<evidence type="ECO:0000259" key="2">
    <source>
        <dbReference type="PROSITE" id="PS50075"/>
    </source>
</evidence>
<dbReference type="Gene3D" id="2.160.10.10">
    <property type="entry name" value="Hexapeptide repeat proteins"/>
    <property type="match status" value="2"/>
</dbReference>
<feature type="transmembrane region" description="Helical" evidence="1">
    <location>
        <begin position="1400"/>
        <end position="1421"/>
    </location>
</feature>
<feature type="transmembrane region" description="Helical" evidence="1">
    <location>
        <begin position="1158"/>
        <end position="1185"/>
    </location>
</feature>
<dbReference type="OMA" id="HTRWWLT"/>
<dbReference type="InterPro" id="IPR036736">
    <property type="entry name" value="ACP-like_sf"/>
</dbReference>
<dbReference type="GO" id="GO:0006631">
    <property type="term" value="P:fatty acid metabolic process"/>
    <property type="evidence" value="ECO:0007669"/>
    <property type="project" value="TreeGrafter"/>
</dbReference>
<dbReference type="Gene3D" id="3.40.50.12780">
    <property type="entry name" value="N-terminal domain of ligase-like"/>
    <property type="match status" value="1"/>
</dbReference>
<feature type="transmembrane region" description="Helical" evidence="1">
    <location>
        <begin position="1455"/>
        <end position="1482"/>
    </location>
</feature>
<dbReference type="PANTHER" id="PTHR43201">
    <property type="entry name" value="ACYL-COA SYNTHETASE"/>
    <property type="match status" value="1"/>
</dbReference>
<gene>
    <name evidence="3" type="ORF">SAPIO_CDS8312</name>
</gene>
<dbReference type="SUPFAM" id="SSF47336">
    <property type="entry name" value="ACP-like"/>
    <property type="match status" value="1"/>
</dbReference>
<dbReference type="InterPro" id="IPR042099">
    <property type="entry name" value="ANL_N_sf"/>
</dbReference>
<feature type="transmembrane region" description="Helical" evidence="1">
    <location>
        <begin position="920"/>
        <end position="944"/>
    </location>
</feature>
<comment type="caution">
    <text evidence="3">The sequence shown here is derived from an EMBL/GenBank/DDBJ whole genome shotgun (WGS) entry which is preliminary data.</text>
</comment>
<evidence type="ECO:0000313" key="3">
    <source>
        <dbReference type="EMBL" id="KEZ40437.1"/>
    </source>
</evidence>
<dbReference type="Gene3D" id="1.10.1200.10">
    <property type="entry name" value="ACP-like"/>
    <property type="match status" value="1"/>
</dbReference>
<dbReference type="SUPFAM" id="SSF51161">
    <property type="entry name" value="Trimeric LpxA-like enzymes"/>
    <property type="match status" value="3"/>
</dbReference>
<feature type="transmembrane region" description="Helical" evidence="1">
    <location>
        <begin position="1102"/>
        <end position="1126"/>
    </location>
</feature>
<dbReference type="GO" id="GO:0031956">
    <property type="term" value="F:medium-chain fatty acid-CoA ligase activity"/>
    <property type="evidence" value="ECO:0007669"/>
    <property type="project" value="TreeGrafter"/>
</dbReference>
<proteinExistence type="predicted"/>
<dbReference type="InterPro" id="IPR011004">
    <property type="entry name" value="Trimer_LpxA-like_sf"/>
</dbReference>